<dbReference type="OrthoDB" id="10526310at2759"/>
<gene>
    <name evidence="2" type="ORF">SKAU_G00301720</name>
</gene>
<evidence type="ECO:0000256" key="1">
    <source>
        <dbReference type="SAM" id="MobiDB-lite"/>
    </source>
</evidence>
<dbReference type="Proteomes" id="UP001152622">
    <property type="component" value="Chromosome 12"/>
</dbReference>
<organism evidence="2 3">
    <name type="scientific">Synaphobranchus kaupii</name>
    <name type="common">Kaup's arrowtooth eel</name>
    <dbReference type="NCBI Taxonomy" id="118154"/>
    <lineage>
        <taxon>Eukaryota</taxon>
        <taxon>Metazoa</taxon>
        <taxon>Chordata</taxon>
        <taxon>Craniata</taxon>
        <taxon>Vertebrata</taxon>
        <taxon>Euteleostomi</taxon>
        <taxon>Actinopterygii</taxon>
        <taxon>Neopterygii</taxon>
        <taxon>Teleostei</taxon>
        <taxon>Anguilliformes</taxon>
        <taxon>Synaphobranchidae</taxon>
        <taxon>Synaphobranchus</taxon>
    </lineage>
</organism>
<proteinExistence type="predicted"/>
<dbReference type="EMBL" id="JAINUF010000012">
    <property type="protein sequence ID" value="KAJ8345979.1"/>
    <property type="molecule type" value="Genomic_DNA"/>
</dbReference>
<dbReference type="AlphaFoldDB" id="A0A9Q1EVW0"/>
<evidence type="ECO:0000313" key="2">
    <source>
        <dbReference type="EMBL" id="KAJ8345979.1"/>
    </source>
</evidence>
<protein>
    <submittedName>
        <fullName evidence="2">Uncharacterized protein</fullName>
    </submittedName>
</protein>
<name>A0A9Q1EVW0_SYNKA</name>
<reference evidence="2" key="1">
    <citation type="journal article" date="2023" name="Science">
        <title>Genome structures resolve the early diversification of teleost fishes.</title>
        <authorList>
            <person name="Parey E."/>
            <person name="Louis A."/>
            <person name="Montfort J."/>
            <person name="Bouchez O."/>
            <person name="Roques C."/>
            <person name="Iampietro C."/>
            <person name="Lluch J."/>
            <person name="Castinel A."/>
            <person name="Donnadieu C."/>
            <person name="Desvignes T."/>
            <person name="Floi Bucao C."/>
            <person name="Jouanno E."/>
            <person name="Wen M."/>
            <person name="Mejri S."/>
            <person name="Dirks R."/>
            <person name="Jansen H."/>
            <person name="Henkel C."/>
            <person name="Chen W.J."/>
            <person name="Zahm M."/>
            <person name="Cabau C."/>
            <person name="Klopp C."/>
            <person name="Thompson A.W."/>
            <person name="Robinson-Rechavi M."/>
            <person name="Braasch I."/>
            <person name="Lecointre G."/>
            <person name="Bobe J."/>
            <person name="Postlethwait J.H."/>
            <person name="Berthelot C."/>
            <person name="Roest Crollius H."/>
            <person name="Guiguen Y."/>
        </authorList>
    </citation>
    <scope>NUCLEOTIDE SEQUENCE</scope>
    <source>
        <strain evidence="2">WJC10195</strain>
    </source>
</reference>
<keyword evidence="3" id="KW-1185">Reference proteome</keyword>
<comment type="caution">
    <text evidence="2">The sequence shown here is derived from an EMBL/GenBank/DDBJ whole genome shotgun (WGS) entry which is preliminary data.</text>
</comment>
<evidence type="ECO:0000313" key="3">
    <source>
        <dbReference type="Proteomes" id="UP001152622"/>
    </source>
</evidence>
<sequence length="75" mass="7989">MSKHMTFRFVAPLKLDGHGNRNCTPRVSDPIIHFAGFGRALSAPCGFKHAGQSAGRSNGQAPAPAPNYQPRAKTS</sequence>
<feature type="region of interest" description="Disordered" evidence="1">
    <location>
        <begin position="48"/>
        <end position="75"/>
    </location>
</feature>
<accession>A0A9Q1EVW0</accession>